<keyword evidence="5" id="KW-0648">Protein biosynthesis</keyword>
<reference evidence="7 8" key="1">
    <citation type="journal article" date="2020" name="Biotechnol. Biofuels">
        <title>New insights from the biogas microbiome by comprehensive genome-resolved metagenomics of nearly 1600 species originating from multiple anaerobic digesters.</title>
        <authorList>
            <person name="Campanaro S."/>
            <person name="Treu L."/>
            <person name="Rodriguez-R L.M."/>
            <person name="Kovalovszki A."/>
            <person name="Ziels R.M."/>
            <person name="Maus I."/>
            <person name="Zhu X."/>
            <person name="Kougias P.G."/>
            <person name="Basile A."/>
            <person name="Luo G."/>
            <person name="Schluter A."/>
            <person name="Konstantinidis K.T."/>
            <person name="Angelidaki I."/>
        </authorList>
    </citation>
    <scope>NUCLEOTIDE SEQUENCE [LARGE SCALE GENOMIC DNA]</scope>
    <source>
        <strain evidence="7">AS06rmzACSIP_256</strain>
    </source>
</reference>
<evidence type="ECO:0000259" key="6">
    <source>
        <dbReference type="Pfam" id="PF00749"/>
    </source>
</evidence>
<dbReference type="InterPro" id="IPR020058">
    <property type="entry name" value="Glu/Gln-tRNA-synth_Ib_cat-dom"/>
</dbReference>
<dbReference type="GO" id="GO:0005829">
    <property type="term" value="C:cytosol"/>
    <property type="evidence" value="ECO:0007669"/>
    <property type="project" value="TreeGrafter"/>
</dbReference>
<evidence type="ECO:0000256" key="3">
    <source>
        <dbReference type="ARBA" id="ARBA00022840"/>
    </source>
</evidence>
<dbReference type="GO" id="GO:0005524">
    <property type="term" value="F:ATP binding"/>
    <property type="evidence" value="ECO:0007669"/>
    <property type="project" value="UniProtKB-KW"/>
</dbReference>
<protein>
    <submittedName>
        <fullName evidence="7">tRNA glutamyl-Q(34) synthetase GluQRS</fullName>
    </submittedName>
</protein>
<organism evidence="7 8">
    <name type="scientific">Thauera phenolivorans</name>
    <dbReference type="NCBI Taxonomy" id="1792543"/>
    <lineage>
        <taxon>Bacteria</taxon>
        <taxon>Pseudomonadati</taxon>
        <taxon>Pseudomonadota</taxon>
        <taxon>Betaproteobacteria</taxon>
        <taxon>Rhodocyclales</taxon>
        <taxon>Zoogloeaceae</taxon>
        <taxon>Thauera</taxon>
    </lineage>
</organism>
<evidence type="ECO:0000256" key="1">
    <source>
        <dbReference type="ARBA" id="ARBA00022598"/>
    </source>
</evidence>
<comment type="similarity">
    <text evidence="5">Belongs to the class-I aminoacyl-tRNA synthetase family.</text>
</comment>
<dbReference type="AlphaFoldDB" id="A0A7X7LYX6"/>
<feature type="non-terminal residue" evidence="7">
    <location>
        <position position="1"/>
    </location>
</feature>
<feature type="domain" description="Glutamyl/glutaminyl-tRNA synthetase class Ib catalytic" evidence="6">
    <location>
        <begin position="29"/>
        <end position="129"/>
    </location>
</feature>
<evidence type="ECO:0000256" key="5">
    <source>
        <dbReference type="RuleBase" id="RU363037"/>
    </source>
</evidence>
<sequence>RDGSPRYPGTCREGLPPGRSPRAWRVRAEGLACFDDAIQGPQREDLAEEIGDFIVRRADGIFAYQLAVVVDDAEAGVSHVVRGADLLESTGRQILLQRLLGLPQPAYAHLPVAANAAGEKLSKQTLARALDAAAAPALLVAALAFLGQRPPSDLARAPLAEVWAWAGAHWRLDQVPRCRSIAVASTHDEEYP</sequence>
<gene>
    <name evidence="7" type="ORF">GX576_16420</name>
</gene>
<dbReference type="PANTHER" id="PTHR43311">
    <property type="entry name" value="GLUTAMATE--TRNA LIGASE"/>
    <property type="match status" value="1"/>
</dbReference>
<evidence type="ECO:0000313" key="7">
    <source>
        <dbReference type="EMBL" id="NLF55951.1"/>
    </source>
</evidence>
<dbReference type="GO" id="GO:0004818">
    <property type="term" value="F:glutamate-tRNA ligase activity"/>
    <property type="evidence" value="ECO:0007669"/>
    <property type="project" value="TreeGrafter"/>
</dbReference>
<dbReference type="Pfam" id="PF00749">
    <property type="entry name" value="tRNA-synt_1c"/>
    <property type="match status" value="1"/>
</dbReference>
<name>A0A7X7LYX6_9RHOO</name>
<dbReference type="Gene3D" id="3.40.50.620">
    <property type="entry name" value="HUPs"/>
    <property type="match status" value="1"/>
</dbReference>
<dbReference type="EMBL" id="JAAYYV010000483">
    <property type="protein sequence ID" value="NLF55951.1"/>
    <property type="molecule type" value="Genomic_DNA"/>
</dbReference>
<dbReference type="GO" id="GO:0006424">
    <property type="term" value="P:glutamyl-tRNA aminoacylation"/>
    <property type="evidence" value="ECO:0007669"/>
    <property type="project" value="TreeGrafter"/>
</dbReference>
<dbReference type="PANTHER" id="PTHR43311:SF1">
    <property type="entry name" value="GLUTAMYL-Q TRNA(ASP) SYNTHETASE"/>
    <property type="match status" value="1"/>
</dbReference>
<evidence type="ECO:0000313" key="8">
    <source>
        <dbReference type="Proteomes" id="UP000536534"/>
    </source>
</evidence>
<keyword evidence="4 5" id="KW-0030">Aminoacyl-tRNA synthetase</keyword>
<dbReference type="InterPro" id="IPR049940">
    <property type="entry name" value="GluQ/Sye"/>
</dbReference>
<keyword evidence="1 5" id="KW-0436">Ligase</keyword>
<keyword evidence="3 5" id="KW-0067">ATP-binding</keyword>
<comment type="caution">
    <text evidence="7">The sequence shown here is derived from an EMBL/GenBank/DDBJ whole genome shotgun (WGS) entry which is preliminary data.</text>
</comment>
<dbReference type="SUPFAM" id="SSF52374">
    <property type="entry name" value="Nucleotidylyl transferase"/>
    <property type="match status" value="1"/>
</dbReference>
<accession>A0A7X7LYX6</accession>
<evidence type="ECO:0000256" key="2">
    <source>
        <dbReference type="ARBA" id="ARBA00022741"/>
    </source>
</evidence>
<dbReference type="InterPro" id="IPR014729">
    <property type="entry name" value="Rossmann-like_a/b/a_fold"/>
</dbReference>
<evidence type="ECO:0000256" key="4">
    <source>
        <dbReference type="ARBA" id="ARBA00023146"/>
    </source>
</evidence>
<keyword evidence="2 5" id="KW-0547">Nucleotide-binding</keyword>
<dbReference type="Proteomes" id="UP000536534">
    <property type="component" value="Unassembled WGS sequence"/>
</dbReference>
<proteinExistence type="inferred from homology"/>